<dbReference type="Pfam" id="PF07859">
    <property type="entry name" value="Abhydrolase_3"/>
    <property type="match status" value="1"/>
</dbReference>
<keyword evidence="5" id="KW-1185">Reference proteome</keyword>
<name>A0AAV0P4Z8_9ROSI</name>
<organism evidence="4 5">
    <name type="scientific">Linum tenue</name>
    <dbReference type="NCBI Taxonomy" id="586396"/>
    <lineage>
        <taxon>Eukaryota</taxon>
        <taxon>Viridiplantae</taxon>
        <taxon>Streptophyta</taxon>
        <taxon>Embryophyta</taxon>
        <taxon>Tracheophyta</taxon>
        <taxon>Spermatophyta</taxon>
        <taxon>Magnoliopsida</taxon>
        <taxon>eudicotyledons</taxon>
        <taxon>Gunneridae</taxon>
        <taxon>Pentapetalae</taxon>
        <taxon>rosids</taxon>
        <taxon>fabids</taxon>
        <taxon>Malpighiales</taxon>
        <taxon>Linaceae</taxon>
        <taxon>Linum</taxon>
    </lineage>
</organism>
<dbReference type="PANTHER" id="PTHR23024:SF551">
    <property type="entry name" value="2-HYDROXYISOFLAVANONE DEHYDRATASE-LIKE"/>
    <property type="match status" value="1"/>
</dbReference>
<reference evidence="4" key="1">
    <citation type="submission" date="2022-08" db="EMBL/GenBank/DDBJ databases">
        <authorList>
            <person name="Gutierrez-Valencia J."/>
        </authorList>
    </citation>
    <scope>NUCLEOTIDE SEQUENCE</scope>
</reference>
<dbReference type="EMBL" id="CAMGYJ010000008">
    <property type="protein sequence ID" value="CAI0466237.1"/>
    <property type="molecule type" value="Genomic_DNA"/>
</dbReference>
<evidence type="ECO:0000313" key="4">
    <source>
        <dbReference type="EMBL" id="CAI0466237.1"/>
    </source>
</evidence>
<accession>A0AAV0P4Z8</accession>
<evidence type="ECO:0000256" key="2">
    <source>
        <dbReference type="SAM" id="MobiDB-lite"/>
    </source>
</evidence>
<dbReference type="GO" id="GO:0016787">
    <property type="term" value="F:hydrolase activity"/>
    <property type="evidence" value="ECO:0007669"/>
    <property type="project" value="InterPro"/>
</dbReference>
<evidence type="ECO:0000256" key="1">
    <source>
        <dbReference type="ARBA" id="ARBA00010515"/>
    </source>
</evidence>
<dbReference type="SUPFAM" id="SSF53474">
    <property type="entry name" value="alpha/beta-Hydrolases"/>
    <property type="match status" value="1"/>
</dbReference>
<sequence>MASPATKQVAVEFPGLIKQYTDGTVERLCEFPTAPPNLDSPDPKTGVSSKDVTISDDPRISARIYLPKLDELGKRRKLPVLVYFHAGAFCLGSAFSALQHGYLNSLSAEAEAIAVSVEYRLAPEHPLPAAYEDSWDVLQWVASSFSAAGDGEGEEGVERWILEYGDLDRLFIGGDSAGGNIVHNLAMRAGEEGLFKGEVKIKGGYLLHPFFWGSNTIGKEPKENHQNSLPAATWRFVYPSAPGGLDNAMFNPGAKGAPPLARLNCDKLLVCVAGKDQLRERGVWYYELVKASGWKGEIELYEVEDEDHCFHLFNFGTENSETMIKRLASFIMS</sequence>
<dbReference type="Proteomes" id="UP001154282">
    <property type="component" value="Unassembled WGS sequence"/>
</dbReference>
<proteinExistence type="inferred from homology"/>
<dbReference type="InterPro" id="IPR029058">
    <property type="entry name" value="AB_hydrolase_fold"/>
</dbReference>
<comment type="caution">
    <text evidence="4">The sequence shown here is derived from an EMBL/GenBank/DDBJ whole genome shotgun (WGS) entry which is preliminary data.</text>
</comment>
<dbReference type="InterPro" id="IPR013094">
    <property type="entry name" value="AB_hydrolase_3"/>
</dbReference>
<dbReference type="AlphaFoldDB" id="A0AAV0P4Z8"/>
<gene>
    <name evidence="4" type="ORF">LITE_LOCUS36952</name>
</gene>
<dbReference type="InterPro" id="IPR050466">
    <property type="entry name" value="Carboxylest/Gibb_receptor"/>
</dbReference>
<feature type="region of interest" description="Disordered" evidence="2">
    <location>
        <begin position="33"/>
        <end position="52"/>
    </location>
</feature>
<feature type="domain" description="Alpha/beta hydrolase fold-3" evidence="3">
    <location>
        <begin position="81"/>
        <end position="311"/>
    </location>
</feature>
<dbReference type="PANTHER" id="PTHR23024">
    <property type="entry name" value="ARYLACETAMIDE DEACETYLASE"/>
    <property type="match status" value="1"/>
</dbReference>
<comment type="similarity">
    <text evidence="1">Belongs to the 'GDXG' lipolytic enzyme family.</text>
</comment>
<protein>
    <recommendedName>
        <fullName evidence="3">Alpha/beta hydrolase fold-3 domain-containing protein</fullName>
    </recommendedName>
</protein>
<dbReference type="Gene3D" id="3.40.50.1820">
    <property type="entry name" value="alpha/beta hydrolase"/>
    <property type="match status" value="1"/>
</dbReference>
<evidence type="ECO:0000313" key="5">
    <source>
        <dbReference type="Proteomes" id="UP001154282"/>
    </source>
</evidence>
<evidence type="ECO:0000259" key="3">
    <source>
        <dbReference type="Pfam" id="PF07859"/>
    </source>
</evidence>